<dbReference type="GO" id="GO:0006152">
    <property type="term" value="P:purine nucleoside catabolic process"/>
    <property type="evidence" value="ECO:0007669"/>
    <property type="project" value="TreeGrafter"/>
</dbReference>
<dbReference type="CDD" id="cd02651">
    <property type="entry name" value="nuc_hydro_IU_UC_XIUA"/>
    <property type="match status" value="1"/>
</dbReference>
<organism evidence="4 5">
    <name type="scientific">Ketogulonicigenium robustum</name>
    <dbReference type="NCBI Taxonomy" id="92947"/>
    <lineage>
        <taxon>Bacteria</taxon>
        <taxon>Pseudomonadati</taxon>
        <taxon>Pseudomonadota</taxon>
        <taxon>Alphaproteobacteria</taxon>
        <taxon>Rhodobacterales</taxon>
        <taxon>Roseobacteraceae</taxon>
        <taxon>Ketogulonicigenium</taxon>
    </lineage>
</organism>
<name>A0A1W6P2Y8_9RHOB</name>
<keyword evidence="5" id="KW-1185">Reference proteome</keyword>
<dbReference type="Proteomes" id="UP000242447">
    <property type="component" value="Chromosome"/>
</dbReference>
<evidence type="ECO:0000313" key="5">
    <source>
        <dbReference type="Proteomes" id="UP000242447"/>
    </source>
</evidence>
<keyword evidence="1 4" id="KW-0378">Hydrolase</keyword>
<reference evidence="4 5" key="1">
    <citation type="submission" date="2017-02" db="EMBL/GenBank/DDBJ databases">
        <title>Ketogulonicigenium robustum SPU B003 Genome sequencing and assembly.</title>
        <authorList>
            <person name="Li Y."/>
            <person name="Liu L."/>
            <person name="Wang C."/>
            <person name="Zhang M."/>
            <person name="Zhang T."/>
            <person name="Zhang Y."/>
        </authorList>
    </citation>
    <scope>NUCLEOTIDE SEQUENCE [LARGE SCALE GENOMIC DNA]</scope>
    <source>
        <strain evidence="4 5">SPU_B003</strain>
    </source>
</reference>
<keyword evidence="2 4" id="KW-0326">Glycosidase</keyword>
<dbReference type="PANTHER" id="PTHR12304">
    <property type="entry name" value="INOSINE-URIDINE PREFERRING NUCLEOSIDE HYDROLASE"/>
    <property type="match status" value="1"/>
</dbReference>
<evidence type="ECO:0000256" key="1">
    <source>
        <dbReference type="ARBA" id="ARBA00022801"/>
    </source>
</evidence>
<dbReference type="STRING" id="92947.BVG79_02370"/>
<gene>
    <name evidence="4" type="primary">iunH</name>
    <name evidence="4" type="ORF">BVG79_02370</name>
</gene>
<proteinExistence type="predicted"/>
<feature type="domain" description="Inosine/uridine-preferring nucleoside hydrolase" evidence="3">
    <location>
        <begin position="8"/>
        <end position="304"/>
    </location>
</feature>
<protein>
    <submittedName>
        <fullName evidence="4">Pyrimidine-specific ribonucleoside hydrolase RihA</fullName>
        <ecNumber evidence="4">3.2.2.1</ecNumber>
    </submittedName>
</protein>
<evidence type="ECO:0000259" key="3">
    <source>
        <dbReference type="Pfam" id="PF01156"/>
    </source>
</evidence>
<dbReference type="EC" id="3.2.2.1" evidence="4"/>
<dbReference type="PANTHER" id="PTHR12304:SF4">
    <property type="entry name" value="URIDINE NUCLEOSIDASE"/>
    <property type="match status" value="1"/>
</dbReference>
<dbReference type="KEGG" id="kro:BVG79_02370"/>
<dbReference type="AlphaFoldDB" id="A0A1W6P2Y8"/>
<dbReference type="OrthoDB" id="9797882at2"/>
<dbReference type="InterPro" id="IPR001910">
    <property type="entry name" value="Inosine/uridine_hydrolase_dom"/>
</dbReference>
<dbReference type="InterPro" id="IPR023186">
    <property type="entry name" value="IUNH"/>
</dbReference>
<dbReference type="EMBL" id="CP019937">
    <property type="protein sequence ID" value="ARO15710.1"/>
    <property type="molecule type" value="Genomic_DNA"/>
</dbReference>
<dbReference type="SUPFAM" id="SSF53590">
    <property type="entry name" value="Nucleoside hydrolase"/>
    <property type="match status" value="1"/>
</dbReference>
<dbReference type="Gene3D" id="3.90.245.10">
    <property type="entry name" value="Ribonucleoside hydrolase-like"/>
    <property type="match status" value="1"/>
</dbReference>
<evidence type="ECO:0000313" key="4">
    <source>
        <dbReference type="EMBL" id="ARO15710.1"/>
    </source>
</evidence>
<evidence type="ECO:0000256" key="2">
    <source>
        <dbReference type="ARBA" id="ARBA00023295"/>
    </source>
</evidence>
<dbReference type="GO" id="GO:0008477">
    <property type="term" value="F:purine nucleosidase activity"/>
    <property type="evidence" value="ECO:0007669"/>
    <property type="project" value="UniProtKB-EC"/>
</dbReference>
<dbReference type="InterPro" id="IPR036452">
    <property type="entry name" value="Ribo_hydro-like"/>
</dbReference>
<sequence length="318" mass="34257">MAQDRHAIIIDTDPSPDDAVTFLMALGSPDEIDLLAITTVGGNVPLHYTTRNALMALELVNRTDVPVYKGAAGPLMVPLETAEHVHGRTGFDGYDLPEPKATAAVGFAPEKIVELVMARPAGTVTLACLAPLTNIALAMLLEPKLAAHLKGIVMMGGARTEGGNITPAAEYNIYADPEAAWRVLHSGTPIAMIPLDCTHKALTTKARMDALRAYPQPHIEPFYHLLIANKAYNSKQDGTDGGPLHDPTVVAYILRPEIFAGRHVNVEIALQAPTRGMTVVDWRSVTGKPANVTYLPDIDADAYYALVWERLATAYRPA</sequence>
<dbReference type="GO" id="GO:0005829">
    <property type="term" value="C:cytosol"/>
    <property type="evidence" value="ECO:0007669"/>
    <property type="project" value="TreeGrafter"/>
</dbReference>
<dbReference type="RefSeq" id="WP_085787070.1">
    <property type="nucleotide sequence ID" value="NZ_CP019937.1"/>
</dbReference>
<accession>A0A1W6P2Y8</accession>
<dbReference type="Pfam" id="PF01156">
    <property type="entry name" value="IU_nuc_hydro"/>
    <property type="match status" value="1"/>
</dbReference>